<accession>A0ABX0SNG9</accession>
<dbReference type="SUPFAM" id="SSF52266">
    <property type="entry name" value="SGNH hydrolase"/>
    <property type="match status" value="1"/>
</dbReference>
<evidence type="ECO:0000259" key="1">
    <source>
        <dbReference type="Pfam" id="PF13472"/>
    </source>
</evidence>
<dbReference type="Proteomes" id="UP000754495">
    <property type="component" value="Unassembled WGS sequence"/>
</dbReference>
<dbReference type="PANTHER" id="PTHR43784:SF2">
    <property type="entry name" value="GDSL-LIKE LIPASE_ACYLHYDROLASE, PUTATIVE (AFU_ORTHOLOGUE AFUA_2G00820)-RELATED"/>
    <property type="match status" value="1"/>
</dbReference>
<sequence>MSERRMGYQRFVVLGDSCAEGLHDPYPGTDVYRGWADLAAAALARHDPSFRYANLAVRGRRLDQIIVEQIPAALDLRPDLVALFGGANDVLTRSYRAEVVAKRVDAAIRMLTRAAPTVVVFTLSDVSSRVPGLLRIRGRLEALNDAIRTSAARYGAQVVDLWDEEAVHDLRYFGPDRLHLSEHGHRRLAAYLLTRLGVGYDPAWLEPLPGDPVRPGLRAHADWVWREVLPVMVTRTRNWFTGRSPGDGFAPKRPDLLPVIADELASWTTIPGNA</sequence>
<dbReference type="InterPro" id="IPR013830">
    <property type="entry name" value="SGNH_hydro"/>
</dbReference>
<dbReference type="EMBL" id="JAANOU010000001">
    <property type="protein sequence ID" value="NIH78514.1"/>
    <property type="molecule type" value="Genomic_DNA"/>
</dbReference>
<dbReference type="PANTHER" id="PTHR43784">
    <property type="entry name" value="GDSL-LIKE LIPASE/ACYLHYDROLASE, PUTATIVE (AFU_ORTHOLOGUE AFUA_2G00820)-RELATED"/>
    <property type="match status" value="1"/>
</dbReference>
<keyword evidence="3" id="KW-1185">Reference proteome</keyword>
<reference evidence="2 3" key="1">
    <citation type="submission" date="2020-03" db="EMBL/GenBank/DDBJ databases">
        <title>Sequencing the genomes of 1000 actinobacteria strains.</title>
        <authorList>
            <person name="Klenk H.-P."/>
        </authorList>
    </citation>
    <scope>NUCLEOTIDE SEQUENCE [LARGE SCALE GENOMIC DNA]</scope>
    <source>
        <strain evidence="2 3">DSM 45668</strain>
    </source>
</reference>
<evidence type="ECO:0000313" key="3">
    <source>
        <dbReference type="Proteomes" id="UP000754495"/>
    </source>
</evidence>
<dbReference type="Pfam" id="PF13472">
    <property type="entry name" value="Lipase_GDSL_2"/>
    <property type="match status" value="1"/>
</dbReference>
<comment type="caution">
    <text evidence="2">The sequence shown here is derived from an EMBL/GenBank/DDBJ whole genome shotgun (WGS) entry which is preliminary data.</text>
</comment>
<evidence type="ECO:0000313" key="2">
    <source>
        <dbReference type="EMBL" id="NIH78514.1"/>
    </source>
</evidence>
<gene>
    <name evidence="2" type="ORF">FHX46_001044</name>
</gene>
<dbReference type="CDD" id="cd01832">
    <property type="entry name" value="SGNH_hydrolase_like_1"/>
    <property type="match status" value="1"/>
</dbReference>
<proteinExistence type="predicted"/>
<protein>
    <submittedName>
        <fullName evidence="2">Lysophospholipase L1-like esterase</fullName>
    </submittedName>
</protein>
<dbReference type="Gene3D" id="3.40.50.1110">
    <property type="entry name" value="SGNH hydrolase"/>
    <property type="match status" value="1"/>
</dbReference>
<dbReference type="InterPro" id="IPR036514">
    <property type="entry name" value="SGNH_hydro_sf"/>
</dbReference>
<feature type="domain" description="SGNH hydrolase-type esterase" evidence="1">
    <location>
        <begin position="13"/>
        <end position="187"/>
    </location>
</feature>
<name>A0ABX0SNG9_9PSEU</name>
<organism evidence="2 3">
    <name type="scientific">Amycolatopsis viridis</name>
    <dbReference type="NCBI Taxonomy" id="185678"/>
    <lineage>
        <taxon>Bacteria</taxon>
        <taxon>Bacillati</taxon>
        <taxon>Actinomycetota</taxon>
        <taxon>Actinomycetes</taxon>
        <taxon>Pseudonocardiales</taxon>
        <taxon>Pseudonocardiaceae</taxon>
        <taxon>Amycolatopsis</taxon>
    </lineage>
</organism>
<dbReference type="InterPro" id="IPR053140">
    <property type="entry name" value="GDSL_Rv0518-like"/>
</dbReference>